<name>A0A2P2D2J1_9LEPT</name>
<dbReference type="EMBL" id="BFAY01000011">
    <property type="protein sequence ID" value="GBF38870.1"/>
    <property type="molecule type" value="Genomic_DNA"/>
</dbReference>
<proteinExistence type="predicted"/>
<reference evidence="1 2" key="1">
    <citation type="submission" date="2018-02" db="EMBL/GenBank/DDBJ databases">
        <title>Novel Leptospira species isolated from soil and water in Japan.</title>
        <authorList>
            <person name="Nakao R."/>
            <person name="Masuzawa T."/>
        </authorList>
    </citation>
    <scope>NUCLEOTIDE SEQUENCE [LARGE SCALE GENOMIC DNA]</scope>
    <source>
        <strain evidence="1 2">E8</strain>
    </source>
</reference>
<sequence length="228" mass="24289">MRSRSFFLIVFLYSSLYYNCLGGKTCSDEDKSCSTQALLTSAFSVPEGIYVYSTNAKYQGNLAAYGSTLEISGQNICRGEKLFSSLVNQFCPDVWALISTVSVALYNYNTSYSVPAGLPVYGPTGGILASNWDNFVVNGGTQLLQSLASAGLGTEDFWSYSAQGGGLAGNDCSQGTDKTSEFFGAIGSATTTNTDWLSQNGETTVSCDTSHRVLCICFTPDSSSQQAQ</sequence>
<evidence type="ECO:0000313" key="2">
    <source>
        <dbReference type="Proteomes" id="UP000245076"/>
    </source>
</evidence>
<dbReference type="InterPro" id="IPR016186">
    <property type="entry name" value="C-type_lectin-like/link_sf"/>
</dbReference>
<dbReference type="OrthoDB" id="341508at2"/>
<dbReference type="Proteomes" id="UP000245076">
    <property type="component" value="Unassembled WGS sequence"/>
</dbReference>
<organism evidence="1 2">
    <name type="scientific">Leptospira johnsonii</name>
    <dbReference type="NCBI Taxonomy" id="1917820"/>
    <lineage>
        <taxon>Bacteria</taxon>
        <taxon>Pseudomonadati</taxon>
        <taxon>Spirochaetota</taxon>
        <taxon>Spirochaetia</taxon>
        <taxon>Leptospirales</taxon>
        <taxon>Leptospiraceae</taxon>
        <taxon>Leptospira</taxon>
    </lineage>
</organism>
<dbReference type="AlphaFoldDB" id="A0A2P2D2J1"/>
<comment type="caution">
    <text evidence="1">The sequence shown here is derived from an EMBL/GenBank/DDBJ whole genome shotgun (WGS) entry which is preliminary data.</text>
</comment>
<keyword evidence="2" id="KW-1185">Reference proteome</keyword>
<gene>
    <name evidence="1" type="ORF">LPTSP1_18650</name>
</gene>
<dbReference type="RefSeq" id="WP_108928563.1">
    <property type="nucleotide sequence ID" value="NZ_BFAY01000011.1"/>
</dbReference>
<protein>
    <recommendedName>
        <fullName evidence="3">DUF1554 domain-containing protein</fullName>
    </recommendedName>
</protein>
<evidence type="ECO:0008006" key="3">
    <source>
        <dbReference type="Google" id="ProtNLM"/>
    </source>
</evidence>
<accession>A0A2P2D2J1</accession>
<evidence type="ECO:0000313" key="1">
    <source>
        <dbReference type="EMBL" id="GBF38870.1"/>
    </source>
</evidence>
<dbReference type="Gene3D" id="3.10.100.10">
    <property type="entry name" value="Mannose-Binding Protein A, subunit A"/>
    <property type="match status" value="1"/>
</dbReference>